<dbReference type="InterPro" id="IPR014182">
    <property type="entry name" value="ADH_Zn_typ-1"/>
</dbReference>
<dbReference type="GO" id="GO:0008270">
    <property type="term" value="F:zinc ion binding"/>
    <property type="evidence" value="ECO:0007669"/>
    <property type="project" value="InterPro"/>
</dbReference>
<keyword evidence="1" id="KW-0862">Zinc</keyword>
<dbReference type="InterPro" id="IPR013154">
    <property type="entry name" value="ADH-like_N"/>
</dbReference>
<dbReference type="Gene3D" id="3.40.50.720">
    <property type="entry name" value="NAD(P)-binding Rossmann-like Domain"/>
    <property type="match status" value="1"/>
</dbReference>
<organism evidence="2 3">
    <name type="scientific">Weissella koreensis</name>
    <dbReference type="NCBI Taxonomy" id="165096"/>
    <lineage>
        <taxon>Bacteria</taxon>
        <taxon>Bacillati</taxon>
        <taxon>Bacillota</taxon>
        <taxon>Bacilli</taxon>
        <taxon>Lactobacillales</taxon>
        <taxon>Lactobacillaceae</taxon>
        <taxon>Weissella</taxon>
    </lineage>
</organism>
<comment type="similarity">
    <text evidence="1">Belongs to the zinc-containing alcohol dehydrogenase family. Quinone oxidoreductase subfamily.</text>
</comment>
<dbReference type="InterPro" id="IPR036291">
    <property type="entry name" value="NAD(P)-bd_dom_sf"/>
</dbReference>
<evidence type="ECO:0000313" key="2">
    <source>
        <dbReference type="EMBL" id="QNT63819.1"/>
    </source>
</evidence>
<dbReference type="GO" id="GO:0016491">
    <property type="term" value="F:oxidoreductase activity"/>
    <property type="evidence" value="ECO:0007669"/>
    <property type="project" value="UniProtKB-KW"/>
</dbReference>
<name>A0A7H1MK33_9LACO</name>
<dbReference type="Pfam" id="PF08240">
    <property type="entry name" value="ADH_N"/>
    <property type="match status" value="1"/>
</dbReference>
<dbReference type="NCBIfam" id="TIGR02817">
    <property type="entry name" value="adh_fam_1"/>
    <property type="match status" value="1"/>
</dbReference>
<dbReference type="InterPro" id="IPR020843">
    <property type="entry name" value="ER"/>
</dbReference>
<dbReference type="AlphaFoldDB" id="A0A7H1MK33"/>
<keyword evidence="1" id="KW-0479">Metal-binding</keyword>
<dbReference type="PANTHER" id="PTHR43482:SF1">
    <property type="entry name" value="PROTEIN AST1-RELATED"/>
    <property type="match status" value="1"/>
</dbReference>
<dbReference type="SUPFAM" id="SSF51735">
    <property type="entry name" value="NAD(P)-binding Rossmann-fold domains"/>
    <property type="match status" value="1"/>
</dbReference>
<dbReference type="InterPro" id="IPR052585">
    <property type="entry name" value="Lipid_raft_assoc_Zn_ADH"/>
</dbReference>
<dbReference type="PANTHER" id="PTHR43482">
    <property type="entry name" value="PROTEIN AST1-RELATED"/>
    <property type="match status" value="1"/>
</dbReference>
<gene>
    <name evidence="2" type="ORF">FY536_00390</name>
</gene>
<dbReference type="CDD" id="cd08252">
    <property type="entry name" value="AL_MDR"/>
    <property type="match status" value="1"/>
</dbReference>
<dbReference type="RefSeq" id="WP_006845463.1">
    <property type="nucleotide sequence ID" value="NZ_CP026847.1"/>
</dbReference>
<reference evidence="2 3" key="1">
    <citation type="submission" date="2019-08" db="EMBL/GenBank/DDBJ databases">
        <authorList>
            <person name="Chang H.C."/>
            <person name="Mun S.Y."/>
        </authorList>
    </citation>
    <scope>NUCLEOTIDE SEQUENCE [LARGE SCALE GENOMIC DNA]</scope>
    <source>
        <strain evidence="2 3">SK</strain>
    </source>
</reference>
<dbReference type="EMBL" id="CP043431">
    <property type="protein sequence ID" value="QNT63819.1"/>
    <property type="molecule type" value="Genomic_DNA"/>
</dbReference>
<keyword evidence="3" id="KW-1185">Reference proteome</keyword>
<proteinExistence type="inferred from homology"/>
<dbReference type="InterPro" id="IPR011032">
    <property type="entry name" value="GroES-like_sf"/>
</dbReference>
<evidence type="ECO:0000313" key="3">
    <source>
        <dbReference type="Proteomes" id="UP000516446"/>
    </source>
</evidence>
<dbReference type="SUPFAM" id="SSF50129">
    <property type="entry name" value="GroES-like"/>
    <property type="match status" value="1"/>
</dbReference>
<dbReference type="Pfam" id="PF13602">
    <property type="entry name" value="ADH_zinc_N_2"/>
    <property type="match status" value="1"/>
</dbReference>
<accession>A0A7H1MK33</accession>
<protein>
    <recommendedName>
        <fullName evidence="1">Zinc-type alcohol dehydrogenase-like protein</fullName>
    </recommendedName>
</protein>
<dbReference type="SMART" id="SM00829">
    <property type="entry name" value="PKS_ER"/>
    <property type="match status" value="1"/>
</dbReference>
<evidence type="ECO:0000256" key="1">
    <source>
        <dbReference type="RuleBase" id="RU364000"/>
    </source>
</evidence>
<keyword evidence="1" id="KW-0560">Oxidoreductase</keyword>
<dbReference type="Proteomes" id="UP000516446">
    <property type="component" value="Chromosome"/>
</dbReference>
<dbReference type="Gene3D" id="3.90.180.10">
    <property type="entry name" value="Medium-chain alcohol dehydrogenases, catalytic domain"/>
    <property type="match status" value="1"/>
</dbReference>
<sequence>MKAIGFYKGKSLEASDSFLDVELGMPQVLPNDVLVQIKAVSINPIDVKLRQTTPEQTTPKILGYDAVGIVTAVGSQVTNFVVNDRVYYAGSTKRNGSYAEFQAVDSRLIARAPRNLSDAQAAALPLTALTAYELLFEKFGLIPQANANQSQRLLIINGAGGVGSIMSQLANWSGLEVLATSSPENFYWLKEHGVTYPLDYHQELQPALDSYKINRVGFIAALYNVIPYLDQLKNLIEPFGHLGTIVGVNQDLPLTAFKDMSASFDWEYMFTKSDYNFNLSSQGKILEKIAHLAETELLVSTLTHEISTGINAHNIKQATQLVEQGHTRGKVVVSGSFNG</sequence>